<gene>
    <name evidence="2" type="ORF">GGD56_006748</name>
</gene>
<name>A0ABR6IZH8_9HYPH</name>
<comment type="caution">
    <text evidence="2">The sequence shown here is derived from an EMBL/GenBank/DDBJ whole genome shotgun (WGS) entry which is preliminary data.</text>
</comment>
<protein>
    <submittedName>
        <fullName evidence="2">SRSO17 transposase</fullName>
    </submittedName>
</protein>
<evidence type="ECO:0000313" key="2">
    <source>
        <dbReference type="EMBL" id="MBB4232849.1"/>
    </source>
</evidence>
<dbReference type="SUPFAM" id="SSF53098">
    <property type="entry name" value="Ribonuclease H-like"/>
    <property type="match status" value="1"/>
</dbReference>
<dbReference type="InterPro" id="IPR012337">
    <property type="entry name" value="RNaseH-like_sf"/>
</dbReference>
<evidence type="ECO:0000313" key="3">
    <source>
        <dbReference type="Proteomes" id="UP000551353"/>
    </source>
</evidence>
<dbReference type="InterPro" id="IPR039365">
    <property type="entry name" value="IS701-like"/>
</dbReference>
<dbReference type="PANTHER" id="PTHR33627:SF1">
    <property type="entry name" value="TRANSPOSASE"/>
    <property type="match status" value="1"/>
</dbReference>
<organism evidence="2 3">
    <name type="scientific">Rhizobium mongolense</name>
    <dbReference type="NCBI Taxonomy" id="57676"/>
    <lineage>
        <taxon>Bacteria</taxon>
        <taxon>Pseudomonadati</taxon>
        <taxon>Pseudomonadota</taxon>
        <taxon>Alphaproteobacteria</taxon>
        <taxon>Hyphomicrobiales</taxon>
        <taxon>Rhizobiaceae</taxon>
        <taxon>Rhizobium/Agrobacterium group</taxon>
        <taxon>Rhizobium</taxon>
    </lineage>
</organism>
<dbReference type="RefSeq" id="WP_376774953.1">
    <property type="nucleotide sequence ID" value="NZ_JACIFX010000019.1"/>
</dbReference>
<feature type="domain" description="Transposase IS4-like" evidence="1">
    <location>
        <begin position="54"/>
        <end position="126"/>
    </location>
</feature>
<reference evidence="2 3" key="1">
    <citation type="submission" date="2020-08" db="EMBL/GenBank/DDBJ databases">
        <title>Genomic Encyclopedia of Type Strains, Phase IV (KMG-V): Genome sequencing to study the core and pangenomes of soil and plant-associated prokaryotes.</title>
        <authorList>
            <person name="Whitman W."/>
        </authorList>
    </citation>
    <scope>NUCLEOTIDE SEQUENCE [LARGE SCALE GENOMIC DNA]</scope>
    <source>
        <strain evidence="2 3">SEMIA 4087</strain>
    </source>
</reference>
<dbReference type="EMBL" id="JACIFX010000019">
    <property type="protein sequence ID" value="MBB4232849.1"/>
    <property type="molecule type" value="Genomic_DNA"/>
</dbReference>
<dbReference type="Proteomes" id="UP000551353">
    <property type="component" value="Unassembled WGS sequence"/>
</dbReference>
<dbReference type="Pfam" id="PF01609">
    <property type="entry name" value="DDE_Tnp_1"/>
    <property type="match status" value="1"/>
</dbReference>
<sequence length="147" mass="17090">MLAASTWAKLSWRRGTKGRLTARFAALRIRIADGSPQRILDKGQQHMPGEEAWLVGEWRSNDERKYYLSNLPAEATLKQLAATIKARWVCEQAHHQMNEELGLDHFEGRSWQGLHRHALMTMIAYAFLQHQRLQKAKREKMDETRPA</sequence>
<dbReference type="PANTHER" id="PTHR33627">
    <property type="entry name" value="TRANSPOSASE"/>
    <property type="match status" value="1"/>
</dbReference>
<keyword evidence="3" id="KW-1185">Reference proteome</keyword>
<evidence type="ECO:0000259" key="1">
    <source>
        <dbReference type="Pfam" id="PF01609"/>
    </source>
</evidence>
<proteinExistence type="predicted"/>
<dbReference type="InterPro" id="IPR002559">
    <property type="entry name" value="Transposase_11"/>
</dbReference>
<accession>A0ABR6IZH8</accession>